<feature type="compositionally biased region" description="Polar residues" evidence="1">
    <location>
        <begin position="237"/>
        <end position="246"/>
    </location>
</feature>
<proteinExistence type="predicted"/>
<reference evidence="2" key="1">
    <citation type="submission" date="2021-02" db="EMBL/GenBank/DDBJ databases">
        <authorList>
            <person name="Steward A R."/>
        </authorList>
    </citation>
    <scope>NUCLEOTIDE SEQUENCE</scope>
</reference>
<evidence type="ECO:0000256" key="1">
    <source>
        <dbReference type="SAM" id="MobiDB-lite"/>
    </source>
</evidence>
<dbReference type="EMBL" id="CAJOBZ010000031">
    <property type="protein sequence ID" value="CAF4889269.1"/>
    <property type="molecule type" value="Genomic_DNA"/>
</dbReference>
<gene>
    <name evidence="2" type="ORF">PMACD_LOCUS10306</name>
</gene>
<accession>A0A821UGQ6</accession>
<evidence type="ECO:0000313" key="3">
    <source>
        <dbReference type="Proteomes" id="UP000663880"/>
    </source>
</evidence>
<dbReference type="OrthoDB" id="6927140at2759"/>
<protein>
    <submittedName>
        <fullName evidence="2">Uncharacterized protein</fullName>
    </submittedName>
</protein>
<comment type="caution">
    <text evidence="2">The sequence shown here is derived from an EMBL/GenBank/DDBJ whole genome shotgun (WGS) entry which is preliminary data.</text>
</comment>
<name>A0A821UGQ6_9NEOP</name>
<feature type="compositionally biased region" description="Low complexity" evidence="1">
    <location>
        <begin position="225"/>
        <end position="234"/>
    </location>
</feature>
<dbReference type="Proteomes" id="UP000663880">
    <property type="component" value="Unassembled WGS sequence"/>
</dbReference>
<sequence length="301" mass="34414">MQSNRPNYSWTPNPNNVFTKPKRDYFRGQHPHYCPQKFQQNRLPNETTDVSMRKAPHIRPGQINFGKGMVAEEVFFHEENMGEGDYFEYPHVYEEYSDETFIDESSQSPAAFTSITASTSSAHGSASKRQTKRKNNEDLTKDVLQSVQDHFKRPTYQEDRYDIIGKRVALKLREFINKQQQLLAETIINETLFEAEMGNLTMSHRVMAPKTMILNDFRLRSSSSTFIPSPSHKSMPSPLQYTGTSNQSPIHQPQYYQAGTLAPQMTNIVPQTNTSSYGQEIQETQAINAMGDTTVQLSIPD</sequence>
<organism evidence="2 3">
    <name type="scientific">Pieris macdunnoughi</name>
    <dbReference type="NCBI Taxonomy" id="345717"/>
    <lineage>
        <taxon>Eukaryota</taxon>
        <taxon>Metazoa</taxon>
        <taxon>Ecdysozoa</taxon>
        <taxon>Arthropoda</taxon>
        <taxon>Hexapoda</taxon>
        <taxon>Insecta</taxon>
        <taxon>Pterygota</taxon>
        <taxon>Neoptera</taxon>
        <taxon>Endopterygota</taxon>
        <taxon>Lepidoptera</taxon>
        <taxon>Glossata</taxon>
        <taxon>Ditrysia</taxon>
        <taxon>Papilionoidea</taxon>
        <taxon>Pieridae</taxon>
        <taxon>Pierinae</taxon>
        <taxon>Pieris</taxon>
    </lineage>
</organism>
<evidence type="ECO:0000313" key="2">
    <source>
        <dbReference type="EMBL" id="CAF4889269.1"/>
    </source>
</evidence>
<keyword evidence="3" id="KW-1185">Reference proteome</keyword>
<feature type="region of interest" description="Disordered" evidence="1">
    <location>
        <begin position="225"/>
        <end position="246"/>
    </location>
</feature>
<dbReference type="AlphaFoldDB" id="A0A821UGQ6"/>
<feature type="region of interest" description="Disordered" evidence="1">
    <location>
        <begin position="115"/>
        <end position="139"/>
    </location>
</feature>
<feature type="compositionally biased region" description="Low complexity" evidence="1">
    <location>
        <begin position="115"/>
        <end position="127"/>
    </location>
</feature>